<dbReference type="GO" id="GO:0016020">
    <property type="term" value="C:membrane"/>
    <property type="evidence" value="ECO:0007669"/>
    <property type="project" value="UniProtKB-SubCell"/>
</dbReference>
<evidence type="ECO:0000256" key="1">
    <source>
        <dbReference type="ARBA" id="ARBA00004141"/>
    </source>
</evidence>
<keyword evidence="7" id="KW-1185">Reference proteome</keyword>
<organism evidence="6 7">
    <name type="scientific">Salinibacillus xinjiangensis</name>
    <dbReference type="NCBI Taxonomy" id="1229268"/>
    <lineage>
        <taxon>Bacteria</taxon>
        <taxon>Bacillati</taxon>
        <taxon>Bacillota</taxon>
        <taxon>Bacilli</taxon>
        <taxon>Bacillales</taxon>
        <taxon>Bacillaceae</taxon>
        <taxon>Salinibacillus</taxon>
    </lineage>
</organism>
<dbReference type="RefSeq" id="WP_153730262.1">
    <property type="nucleotide sequence ID" value="NZ_WJNH01000021.1"/>
</dbReference>
<keyword evidence="2 5" id="KW-0812">Transmembrane</keyword>
<sequence>MADLVLLVILLIGLLIGLKRGFIMQVLHLTGFIIAFIISVLYYDNLSPILTMWIPYPDFGEEGFGALFQSLPLETAFYNGIAFVIIFFAVKIVLQIVANMLDFIADLPILNSFNGILGAILGFLETYFILFVIIYFSALIPIDFIQGYVNDSSIAQFMIEHTPLLSDQIKDLWFSNISEALKNFS</sequence>
<dbReference type="Proteomes" id="UP000480185">
    <property type="component" value="Unassembled WGS sequence"/>
</dbReference>
<comment type="subcellular location">
    <subcellularLocation>
        <location evidence="1">Membrane</location>
        <topology evidence="1">Multi-pass membrane protein</topology>
    </subcellularLocation>
</comment>
<evidence type="ECO:0000313" key="7">
    <source>
        <dbReference type="Proteomes" id="UP000480185"/>
    </source>
</evidence>
<evidence type="ECO:0000256" key="4">
    <source>
        <dbReference type="ARBA" id="ARBA00023136"/>
    </source>
</evidence>
<evidence type="ECO:0000313" key="6">
    <source>
        <dbReference type="EMBL" id="MRG88392.1"/>
    </source>
</evidence>
<evidence type="ECO:0000256" key="5">
    <source>
        <dbReference type="SAM" id="Phobius"/>
    </source>
</evidence>
<evidence type="ECO:0000256" key="3">
    <source>
        <dbReference type="ARBA" id="ARBA00022989"/>
    </source>
</evidence>
<comment type="caution">
    <text evidence="6">The sequence shown here is derived from an EMBL/GenBank/DDBJ whole genome shotgun (WGS) entry which is preliminary data.</text>
</comment>
<protein>
    <recommendedName>
        <fullName evidence="8">CvpA family protein</fullName>
    </recommendedName>
</protein>
<dbReference type="PANTHER" id="PTHR37306:SF1">
    <property type="entry name" value="COLICIN V PRODUCTION PROTEIN"/>
    <property type="match status" value="1"/>
</dbReference>
<accession>A0A6G1XBT5</accession>
<keyword evidence="4 5" id="KW-0472">Membrane</keyword>
<feature type="transmembrane region" description="Helical" evidence="5">
    <location>
        <begin position="31"/>
        <end position="56"/>
    </location>
</feature>
<dbReference type="InterPro" id="IPR003825">
    <property type="entry name" value="Colicin-V_CvpA"/>
</dbReference>
<dbReference type="EMBL" id="WJNH01000021">
    <property type="protein sequence ID" value="MRG88392.1"/>
    <property type="molecule type" value="Genomic_DNA"/>
</dbReference>
<feature type="transmembrane region" description="Helical" evidence="5">
    <location>
        <begin position="116"/>
        <end position="136"/>
    </location>
</feature>
<dbReference type="PANTHER" id="PTHR37306">
    <property type="entry name" value="COLICIN V PRODUCTION PROTEIN"/>
    <property type="match status" value="1"/>
</dbReference>
<name>A0A6G1XBT5_9BACI</name>
<evidence type="ECO:0000256" key="2">
    <source>
        <dbReference type="ARBA" id="ARBA00022692"/>
    </source>
</evidence>
<dbReference type="OrthoDB" id="1809613at2"/>
<proteinExistence type="predicted"/>
<reference evidence="6 7" key="1">
    <citation type="submission" date="2019-11" db="EMBL/GenBank/DDBJ databases">
        <authorList>
            <person name="Li J."/>
        </authorList>
    </citation>
    <scope>NUCLEOTIDE SEQUENCE [LARGE SCALE GENOMIC DNA]</scope>
    <source>
        <strain evidence="6 7">J4</strain>
    </source>
</reference>
<gene>
    <name evidence="6" type="ORF">GH754_19285</name>
</gene>
<dbReference type="AlphaFoldDB" id="A0A6G1XBT5"/>
<dbReference type="Pfam" id="PF02674">
    <property type="entry name" value="Colicin_V"/>
    <property type="match status" value="1"/>
</dbReference>
<dbReference type="GO" id="GO:0009403">
    <property type="term" value="P:toxin biosynthetic process"/>
    <property type="evidence" value="ECO:0007669"/>
    <property type="project" value="InterPro"/>
</dbReference>
<feature type="transmembrane region" description="Helical" evidence="5">
    <location>
        <begin position="76"/>
        <end position="96"/>
    </location>
</feature>
<keyword evidence="3 5" id="KW-1133">Transmembrane helix</keyword>
<evidence type="ECO:0008006" key="8">
    <source>
        <dbReference type="Google" id="ProtNLM"/>
    </source>
</evidence>